<dbReference type="InterPro" id="IPR024585">
    <property type="entry name" value="mTOR_dom"/>
</dbReference>
<dbReference type="Proteomes" id="UP000009168">
    <property type="component" value="Unassembled WGS sequence"/>
</dbReference>
<dbReference type="GO" id="GO:0031929">
    <property type="term" value="P:TOR signaling"/>
    <property type="evidence" value="ECO:0007669"/>
    <property type="project" value="TreeGrafter"/>
</dbReference>
<keyword evidence="6 9" id="KW-0067">ATP-binding</keyword>
<feature type="domain" description="FAT" evidence="11">
    <location>
        <begin position="1324"/>
        <end position="1875"/>
    </location>
</feature>
<dbReference type="PROSITE" id="PS51190">
    <property type="entry name" value="FATC"/>
    <property type="match status" value="1"/>
</dbReference>
<accession>I7M9B1</accession>
<dbReference type="FunFam" id="1.10.1070.11:FF:000029">
    <property type="entry name" value="Serine/threonine-protein kinase TOR"/>
    <property type="match status" value="1"/>
</dbReference>
<dbReference type="PROSITE" id="PS50290">
    <property type="entry name" value="PI3_4_KINASE_3"/>
    <property type="match status" value="1"/>
</dbReference>
<dbReference type="GO" id="GO:0044877">
    <property type="term" value="F:protein-containing complex binding"/>
    <property type="evidence" value="ECO:0007669"/>
    <property type="project" value="InterPro"/>
</dbReference>
<dbReference type="eggNOG" id="KOG0891">
    <property type="taxonomic scope" value="Eukaryota"/>
</dbReference>
<protein>
    <recommendedName>
        <fullName evidence="9">Serine/threonine-protein kinase TOR</fullName>
        <ecNumber evidence="9">2.7.11.1</ecNumber>
    </recommendedName>
</protein>
<evidence type="ECO:0000256" key="4">
    <source>
        <dbReference type="ARBA" id="ARBA00022741"/>
    </source>
</evidence>
<dbReference type="SMART" id="SM01343">
    <property type="entry name" value="FATC"/>
    <property type="match status" value="1"/>
</dbReference>
<dbReference type="CDD" id="cd05169">
    <property type="entry name" value="PIKKc_TOR"/>
    <property type="match status" value="1"/>
</dbReference>
<dbReference type="InterPro" id="IPR009076">
    <property type="entry name" value="FRB_dom"/>
</dbReference>
<evidence type="ECO:0000256" key="2">
    <source>
        <dbReference type="ARBA" id="ARBA00022679"/>
    </source>
</evidence>
<dbReference type="PANTHER" id="PTHR11139:SF9">
    <property type="entry name" value="SERINE_THREONINE-PROTEIN KINASE MTOR"/>
    <property type="match status" value="1"/>
</dbReference>
<keyword evidence="3" id="KW-0677">Repeat</keyword>
<organism evidence="13 14">
    <name type="scientific">Tetrahymena thermophila (strain SB210)</name>
    <dbReference type="NCBI Taxonomy" id="312017"/>
    <lineage>
        <taxon>Eukaryota</taxon>
        <taxon>Sar</taxon>
        <taxon>Alveolata</taxon>
        <taxon>Ciliophora</taxon>
        <taxon>Intramacronucleata</taxon>
        <taxon>Oligohymenophorea</taxon>
        <taxon>Hymenostomatida</taxon>
        <taxon>Tetrahymenina</taxon>
        <taxon>Tetrahymenidae</taxon>
        <taxon>Tetrahymena</taxon>
    </lineage>
</organism>
<dbReference type="InterPro" id="IPR036940">
    <property type="entry name" value="PI3/4_kinase_cat_sf"/>
</dbReference>
<dbReference type="InterPro" id="IPR026683">
    <property type="entry name" value="TOR_cat"/>
</dbReference>
<keyword evidence="4 9" id="KW-0547">Nucleotide-binding</keyword>
<dbReference type="Pfam" id="PF02260">
    <property type="entry name" value="FATC"/>
    <property type="match status" value="1"/>
</dbReference>
<dbReference type="Pfam" id="PF00454">
    <property type="entry name" value="PI3_PI4_kinase"/>
    <property type="match status" value="1"/>
</dbReference>
<dbReference type="InterPro" id="IPR011989">
    <property type="entry name" value="ARM-like"/>
</dbReference>
<dbReference type="InterPro" id="IPR000403">
    <property type="entry name" value="PI3/4_kinase_cat_dom"/>
</dbReference>
<dbReference type="Gene3D" id="1.10.1070.11">
    <property type="entry name" value="Phosphatidylinositol 3-/4-kinase, catalytic domain"/>
    <property type="match status" value="1"/>
</dbReference>
<dbReference type="InterPro" id="IPR014009">
    <property type="entry name" value="PIK_FAT"/>
</dbReference>
<dbReference type="InterPro" id="IPR050517">
    <property type="entry name" value="DDR_Repair_Kinase"/>
</dbReference>
<comment type="catalytic activity">
    <reaction evidence="7 9">
        <text>L-threonyl-[protein] + ATP = O-phospho-L-threonyl-[protein] + ADP + H(+)</text>
        <dbReference type="Rhea" id="RHEA:46608"/>
        <dbReference type="Rhea" id="RHEA-COMP:11060"/>
        <dbReference type="Rhea" id="RHEA-COMP:11605"/>
        <dbReference type="ChEBI" id="CHEBI:15378"/>
        <dbReference type="ChEBI" id="CHEBI:30013"/>
        <dbReference type="ChEBI" id="CHEBI:30616"/>
        <dbReference type="ChEBI" id="CHEBI:61977"/>
        <dbReference type="ChEBI" id="CHEBI:456216"/>
        <dbReference type="EC" id="2.7.11.1"/>
    </reaction>
</comment>
<dbReference type="GO" id="GO:0106310">
    <property type="term" value="F:protein serine kinase activity"/>
    <property type="evidence" value="ECO:0007669"/>
    <property type="project" value="RHEA"/>
</dbReference>
<keyword evidence="2 9" id="KW-0808">Transferase</keyword>
<comment type="similarity">
    <text evidence="1 9">Belongs to the PI3/PI4-kinase family.</text>
</comment>
<proteinExistence type="inferred from homology"/>
<dbReference type="GO" id="GO:0016242">
    <property type="term" value="P:negative regulation of macroautophagy"/>
    <property type="evidence" value="ECO:0007669"/>
    <property type="project" value="TreeGrafter"/>
</dbReference>
<reference evidence="14" key="1">
    <citation type="journal article" date="2006" name="PLoS Biol.">
        <title>Macronuclear genome sequence of the ciliate Tetrahymena thermophila, a model eukaryote.</title>
        <authorList>
            <person name="Eisen J.A."/>
            <person name="Coyne R.S."/>
            <person name="Wu M."/>
            <person name="Wu D."/>
            <person name="Thiagarajan M."/>
            <person name="Wortman J.R."/>
            <person name="Badger J.H."/>
            <person name="Ren Q."/>
            <person name="Amedeo P."/>
            <person name="Jones K.M."/>
            <person name="Tallon L.J."/>
            <person name="Delcher A.L."/>
            <person name="Salzberg S.L."/>
            <person name="Silva J.C."/>
            <person name="Haas B.J."/>
            <person name="Majoros W.H."/>
            <person name="Farzad M."/>
            <person name="Carlton J.M."/>
            <person name="Smith R.K. Jr."/>
            <person name="Garg J."/>
            <person name="Pearlman R.E."/>
            <person name="Karrer K.M."/>
            <person name="Sun L."/>
            <person name="Manning G."/>
            <person name="Elde N.C."/>
            <person name="Turkewitz A.P."/>
            <person name="Asai D.J."/>
            <person name="Wilkes D.E."/>
            <person name="Wang Y."/>
            <person name="Cai H."/>
            <person name="Collins K."/>
            <person name="Stewart B.A."/>
            <person name="Lee S.R."/>
            <person name="Wilamowska K."/>
            <person name="Weinberg Z."/>
            <person name="Ruzzo W.L."/>
            <person name="Wloga D."/>
            <person name="Gaertig J."/>
            <person name="Frankel J."/>
            <person name="Tsao C.-C."/>
            <person name="Gorovsky M.A."/>
            <person name="Keeling P.J."/>
            <person name="Waller R.F."/>
            <person name="Patron N.J."/>
            <person name="Cherry J.M."/>
            <person name="Stover N.A."/>
            <person name="Krieger C.J."/>
            <person name="del Toro C."/>
            <person name="Ryder H.F."/>
            <person name="Williamson S.C."/>
            <person name="Barbeau R.A."/>
            <person name="Hamilton E.P."/>
            <person name="Orias E."/>
        </authorList>
    </citation>
    <scope>NUCLEOTIDE SEQUENCE [LARGE SCALE GENOMIC DNA]</scope>
    <source>
        <strain evidence="14">SB210</strain>
    </source>
</reference>
<dbReference type="PROSITE" id="PS00916">
    <property type="entry name" value="PI3_4_KINASE_2"/>
    <property type="match status" value="1"/>
</dbReference>
<dbReference type="SUPFAM" id="SSF56112">
    <property type="entry name" value="Protein kinase-like (PK-like)"/>
    <property type="match status" value="1"/>
</dbReference>
<dbReference type="InterPro" id="IPR036738">
    <property type="entry name" value="FRB_sf"/>
</dbReference>
<evidence type="ECO:0000256" key="6">
    <source>
        <dbReference type="ARBA" id="ARBA00022840"/>
    </source>
</evidence>
<sequence length="2470" mass="290482">MQEEKLLKKNTEVFGRLLRLGGQRVQNVLVGYISNIIESLFLTSTKDNQKYASLLVLKELLEQSPFITFKIIANTENFRSKIWSHIKSKNILVREAALSFFDQYMQHISLKEQEVQEKEYSAYYTDIESYLKQKEEEMIIGNIAVLKIIFSYPSQEQFTDTQYSNMCKYVLSKKEHTYQSIQKIVIDTLPILSKFKRQHFCENFLCETIDHIRNLIGSNKFKSPSQDLLISYYDTLDKICSSLDISIIKKIPDDKKKLIFDEIKRVCKTIQKDLQDKKEYIPSRVTCLQNIVKVFSTRYSELIDEENLIDDLIFNGLYPQTVEFLENIQSYKMDEIKENTSVSEENRKKEKKEFSTFIQYRLLLYIITTLQKQRNVTPLTLPPVNDSQKKFQLKLRQYEDRIKGDKEISNAIQTLSTFKFKTYEKELTNFLKDNVLDYLDNKNKIIRKAAAKAGCLLCVKKGKDNLISKSVMYKILEKFMSVAVSDAEDEIRQTMLKSLNENFDQYLIEPIYLKKLFFCVNDSNLEVQQLALTTLCRLSKYNPSDIVPFLKKTLYEYISQLSYNKKRFENEKKIINLLKGLVCLIKNDTEVVKPHSMTIATILLKFLKDSTITNNMIPELLKAFSQLSALGDFQNLIDMDEIFPIFLSAMQDKSSTFKRESAVKSLVEILKNTGFVVLPYYKYPNFLEIVFSLMKNEVNTEMRYQCMRLIGCVGAIDHFFYKKVIDKIKNHSITSSFADNRILVNYIVTKSFRKRFKFMKKLIKYQQTNQSSELPFQLHKYYEDVILLFENFKQKKMLLNLASIKKSLNNQPNKFDPLQIYGSSAFLQLQQMLDQQQAISIENEILNDETRNTERIHLTQESDDEIREMLQAPTVIQLNDQDYYTRTTIKAVLKILYDQSLNEHHELAIKTLNCIVNLLKSRTKNFLDLLIPVLCKVLEQDNIREDILNIILVIIENCGVYYKQNYLDQLLNMFLEYSQDIRYSLICLKILKVVVSFHKRNIYYKIEPIVQKVNNLIKKAHVDEEFTLRVIQIYKNLAEYLNPHLHLIIPFLCQLITQNAQLVNMQVKTEIIQLFQYLCFYCSSSIQYISLIVDSILQNIQTNKFQPLMTNSIMDTIVVFIYKYRNDFQAYLPKINQTVKSQNIHHNIYSKCIEIFLNYGNLVDVSSQIESDIALLECKRIQEQPYTLEPQDSLTRPIKTDKILKLFDTHSNQSKEDWIQWMRKSSIEMLKESPNLILSACHQLAEVYQELQVELNNISFSSVWAELKQKEKEYIINQLDPALNFQHRDGDRAQKVPLNLLQLLLNLAEFMQHDKGGLPIKSSKLAELAQRCSAYAKSLYYRESEFEKQGVETFETLEALYKQLGQKESAQGLVQYMQKYTKYQFRSQNNISDQIMTNQTIDGNNSKSIQIQKQLANLKLSDLAHFKIKVQQLEQYFEWEKILTLMKEEEDYEVKKQVMDVAAKAAMNLGKWEELEQFAENLSDENTNDKSFWLAAVCLKSKNYEKSKVYIHESIQKLDNKVSGLVFESYNRAFESILRLQQLFEMQEILEMKIYQEKIGQMMQREGMDRHKLQIEQELKRQNLKDIWADRLRGNPKELDTWQQILSVRQIYLSKKEDLQSWLKFCKIILRNNQLQYCRRMLDQIFQEEYQDEDEAPPNYHLANFECMYRINPSNFPEICEKMENYLKNEKKIEKKQVAKMYLKMGIWMRETGEELDKQKIKKIEEYFEKSKEFKSDYYKTWHHFALLNFDVLDMMDEIDTREKLDYILNALEGFMKSISIGTSSEHKSPYLFQDCLRLLQIIFDYGDFEEVAQLFLEDFKNIDSRAWIEVVPQIIARISDSKSGVQKILHELLIHISNHHSQALIYPLTIACKSKTQIRQQAANQIISDIKTHSPVLVNEAMLISNELNRAAILLKEQWHEGIYNSMESFERFQSEKSTSSDLIKNVMELHETMTLQPESLSEISFHQNFGGIINEAEAWIQRFSITENPICIYQAFDIYSQIYQKLKPQIKKLEFVYLENVSPKLIETKNCEISIPGMYKPSRPVIKITCFQPKLEVLPSKTHPRKICIYGSDSKEYFFLLKGHEDIRQDERVMQLFGLINRLLQNNTETQKKGLSITRYSIIPLSMKTGLLGWVQNCDTLQILIRDYRKAFNIKYGAELTLMNDFNIYNFYDSSFNDYNKLPLLNKVEIFRYIMQNTLGEDLKKLLWLKSPNSEIWLERRTNYTRSLATMSIAGYILGLGDRHLSNIMLQRQTGKIVHIDFGDCFEVAMRRESLPEKVPFRLTRMLVNAMEACGIEGNYRNTCELVVKVIRENKESLIAVLEAFVYDPLFYWIVFTMSGDLDSMKSPQEAKNGISRRNSQIISNNSGNINSFDYKEFETEQNEDINKLRLQKEEMKKAGDKDKLQQPQDLFNKKAVEIMDRIKKKLNGRDFKENEQLSYVDQVNKLILQATSDENICQAYIGWGPFW</sequence>
<dbReference type="SMART" id="SM01346">
    <property type="entry name" value="DUF3385"/>
    <property type="match status" value="1"/>
</dbReference>
<dbReference type="STRING" id="312017.I7M9B1"/>
<dbReference type="Pfam" id="PF23593">
    <property type="entry name" value="HEAT_ATR"/>
    <property type="match status" value="1"/>
</dbReference>
<evidence type="ECO:0000259" key="11">
    <source>
        <dbReference type="PROSITE" id="PS51189"/>
    </source>
</evidence>
<dbReference type="EC" id="2.7.11.1" evidence="9"/>
<keyword evidence="9" id="KW-0723">Serine/threonine-protein kinase</keyword>
<dbReference type="InterPro" id="IPR011009">
    <property type="entry name" value="Kinase-like_dom_sf"/>
</dbReference>
<dbReference type="SUPFAM" id="SSF48371">
    <property type="entry name" value="ARM repeat"/>
    <property type="match status" value="2"/>
</dbReference>
<feature type="domain" description="PI3K/PI4K catalytic" evidence="10">
    <location>
        <begin position="2053"/>
        <end position="2376"/>
    </location>
</feature>
<dbReference type="InParanoid" id="I7M9B1"/>
<dbReference type="GO" id="GO:0005524">
    <property type="term" value="F:ATP binding"/>
    <property type="evidence" value="ECO:0007669"/>
    <property type="project" value="UniProtKB-KW"/>
</dbReference>
<keyword evidence="14" id="KW-1185">Reference proteome</keyword>
<dbReference type="Pfam" id="PF02259">
    <property type="entry name" value="FAT"/>
    <property type="match status" value="1"/>
</dbReference>
<dbReference type="GO" id="GO:0005634">
    <property type="term" value="C:nucleus"/>
    <property type="evidence" value="ECO:0007669"/>
    <property type="project" value="TreeGrafter"/>
</dbReference>
<dbReference type="PANTHER" id="PTHR11139">
    <property type="entry name" value="ATAXIA TELANGIECTASIA MUTATED ATM -RELATED"/>
    <property type="match status" value="1"/>
</dbReference>
<evidence type="ECO:0000313" key="14">
    <source>
        <dbReference type="Proteomes" id="UP000009168"/>
    </source>
</evidence>
<evidence type="ECO:0000256" key="3">
    <source>
        <dbReference type="ARBA" id="ARBA00022737"/>
    </source>
</evidence>
<dbReference type="InterPro" id="IPR018936">
    <property type="entry name" value="PI3/4_kinase_CS"/>
</dbReference>
<dbReference type="SUPFAM" id="SSF47212">
    <property type="entry name" value="FKBP12-rapamycin-binding domain of FKBP-rapamycin-associated protein (FRAP)"/>
    <property type="match status" value="1"/>
</dbReference>
<dbReference type="GO" id="GO:0005737">
    <property type="term" value="C:cytoplasm"/>
    <property type="evidence" value="ECO:0007669"/>
    <property type="project" value="TreeGrafter"/>
</dbReference>
<evidence type="ECO:0000256" key="9">
    <source>
        <dbReference type="RuleBase" id="RU364109"/>
    </source>
</evidence>
<dbReference type="GeneID" id="7844932"/>
<dbReference type="EMBL" id="GG662603">
    <property type="protein sequence ID" value="EAS01250.2"/>
    <property type="molecule type" value="Genomic_DNA"/>
</dbReference>
<dbReference type="Gene3D" id="3.30.1010.10">
    <property type="entry name" value="Phosphatidylinositol 3-kinase Catalytic Subunit, Chain A, domain 4"/>
    <property type="match status" value="1"/>
</dbReference>
<comment type="catalytic activity">
    <reaction evidence="8">
        <text>L-seryl-[protein] + ATP = O-phospho-L-seryl-[protein] + ADP + H(+)</text>
        <dbReference type="Rhea" id="RHEA:17989"/>
        <dbReference type="Rhea" id="RHEA-COMP:9863"/>
        <dbReference type="Rhea" id="RHEA-COMP:11604"/>
        <dbReference type="ChEBI" id="CHEBI:15378"/>
        <dbReference type="ChEBI" id="CHEBI:29999"/>
        <dbReference type="ChEBI" id="CHEBI:30616"/>
        <dbReference type="ChEBI" id="CHEBI:83421"/>
        <dbReference type="ChEBI" id="CHEBI:456216"/>
        <dbReference type="EC" id="2.7.11.1"/>
    </reaction>
</comment>
<dbReference type="InterPro" id="IPR003151">
    <property type="entry name" value="PIK-rel_kinase_FAT"/>
</dbReference>
<feature type="domain" description="FATC" evidence="12">
    <location>
        <begin position="2438"/>
        <end position="2470"/>
    </location>
</feature>
<gene>
    <name evidence="13" type="ORF">TTHERM_00147610</name>
</gene>
<keyword evidence="5 9" id="KW-0418">Kinase</keyword>
<evidence type="ECO:0000256" key="5">
    <source>
        <dbReference type="ARBA" id="ARBA00022777"/>
    </source>
</evidence>
<evidence type="ECO:0000256" key="7">
    <source>
        <dbReference type="ARBA" id="ARBA00047899"/>
    </source>
</evidence>
<dbReference type="InterPro" id="IPR003152">
    <property type="entry name" value="FATC_dom"/>
</dbReference>
<dbReference type="SMART" id="SM01345">
    <property type="entry name" value="Rapamycin_bind"/>
    <property type="match status" value="1"/>
</dbReference>
<evidence type="ECO:0000259" key="12">
    <source>
        <dbReference type="PROSITE" id="PS51190"/>
    </source>
</evidence>
<name>I7M9B1_TETTS</name>
<dbReference type="PROSITE" id="PS51189">
    <property type="entry name" value="FAT"/>
    <property type="match status" value="1"/>
</dbReference>
<dbReference type="FunFam" id="3.30.1010.10:FF:000006">
    <property type="entry name" value="Serine/threonine-protein kinase TOR"/>
    <property type="match status" value="1"/>
</dbReference>
<dbReference type="OrthoDB" id="309331at2759"/>
<evidence type="ECO:0000256" key="8">
    <source>
        <dbReference type="ARBA" id="ARBA00048679"/>
    </source>
</evidence>
<dbReference type="GO" id="GO:0031931">
    <property type="term" value="C:TORC1 complex"/>
    <property type="evidence" value="ECO:0007669"/>
    <property type="project" value="TreeGrafter"/>
</dbReference>
<dbReference type="Gene3D" id="1.25.10.10">
    <property type="entry name" value="Leucine-rich Repeat Variant"/>
    <property type="match status" value="2"/>
</dbReference>
<evidence type="ECO:0000256" key="1">
    <source>
        <dbReference type="ARBA" id="ARBA00011031"/>
    </source>
</evidence>
<dbReference type="GO" id="GO:0004674">
    <property type="term" value="F:protein serine/threonine kinase activity"/>
    <property type="evidence" value="ECO:0007669"/>
    <property type="project" value="UniProtKB-KW"/>
</dbReference>
<dbReference type="InterPro" id="IPR016024">
    <property type="entry name" value="ARM-type_fold"/>
</dbReference>
<dbReference type="GO" id="GO:0031932">
    <property type="term" value="C:TORC2 complex"/>
    <property type="evidence" value="ECO:0007669"/>
    <property type="project" value="TreeGrafter"/>
</dbReference>
<dbReference type="RefSeq" id="XP_001021495.2">
    <property type="nucleotide sequence ID" value="XM_001021495.2"/>
</dbReference>
<dbReference type="PROSITE" id="PS00915">
    <property type="entry name" value="PI3_4_KINASE_1"/>
    <property type="match status" value="1"/>
</dbReference>
<dbReference type="Pfam" id="PF08771">
    <property type="entry name" value="FRB_dom"/>
    <property type="match status" value="1"/>
</dbReference>
<dbReference type="SMART" id="SM00146">
    <property type="entry name" value="PI3Kc"/>
    <property type="match status" value="1"/>
</dbReference>
<dbReference type="Pfam" id="PF11865">
    <property type="entry name" value="mTOR_dom"/>
    <property type="match status" value="2"/>
</dbReference>
<dbReference type="InterPro" id="IPR057564">
    <property type="entry name" value="HEAT_ATR"/>
</dbReference>
<evidence type="ECO:0000313" key="13">
    <source>
        <dbReference type="EMBL" id="EAS01250.2"/>
    </source>
</evidence>
<evidence type="ECO:0000259" key="10">
    <source>
        <dbReference type="PROSITE" id="PS50290"/>
    </source>
</evidence>
<dbReference type="KEGG" id="tet:TTHERM_00147610"/>